<evidence type="ECO:0000313" key="1">
    <source>
        <dbReference type="EMBL" id="KAG5190781.1"/>
    </source>
</evidence>
<keyword evidence="2" id="KW-1185">Reference proteome</keyword>
<evidence type="ECO:0000313" key="2">
    <source>
        <dbReference type="Proteomes" id="UP000664859"/>
    </source>
</evidence>
<accession>A0A836CPE4</accession>
<organism evidence="1 2">
    <name type="scientific">Tribonema minus</name>
    <dbReference type="NCBI Taxonomy" id="303371"/>
    <lineage>
        <taxon>Eukaryota</taxon>
        <taxon>Sar</taxon>
        <taxon>Stramenopiles</taxon>
        <taxon>Ochrophyta</taxon>
        <taxon>PX clade</taxon>
        <taxon>Xanthophyceae</taxon>
        <taxon>Tribonematales</taxon>
        <taxon>Tribonemataceae</taxon>
        <taxon>Tribonema</taxon>
    </lineage>
</organism>
<sequence length="151" mass="16735">MPPTSCQRIYAWPATCAGLQALIIVLPTCFVTLAYTQRIDVAVAAQAESSALDAKAASLTTKRARLEAITDALRAQLNAPARARRRPHSCCCCCRACCFCRWRWRACCSTASVMQALRLRRHRWGIACYSAGVAHCERAHTASWQPCVLYK</sequence>
<comment type="caution">
    <text evidence="1">The sequence shown here is derived from an EMBL/GenBank/DDBJ whole genome shotgun (WGS) entry which is preliminary data.</text>
</comment>
<protein>
    <submittedName>
        <fullName evidence="1">Uncharacterized protein</fullName>
    </submittedName>
</protein>
<dbReference type="Proteomes" id="UP000664859">
    <property type="component" value="Unassembled WGS sequence"/>
</dbReference>
<dbReference type="EMBL" id="JAFCMP010000028">
    <property type="protein sequence ID" value="KAG5190781.1"/>
    <property type="molecule type" value="Genomic_DNA"/>
</dbReference>
<proteinExistence type="predicted"/>
<dbReference type="AlphaFoldDB" id="A0A836CPE4"/>
<reference evidence="1" key="1">
    <citation type="submission" date="2021-02" db="EMBL/GenBank/DDBJ databases">
        <title>First Annotated Genome of the Yellow-green Alga Tribonema minus.</title>
        <authorList>
            <person name="Mahan K.M."/>
        </authorList>
    </citation>
    <scope>NUCLEOTIDE SEQUENCE</scope>
    <source>
        <strain evidence="1">UTEX B ZZ1240</strain>
    </source>
</reference>
<name>A0A836CPE4_9STRA</name>
<gene>
    <name evidence="1" type="ORF">JKP88DRAFT_251994</name>
</gene>